<name>J9G6Z9_9ZZZZ</name>
<accession>J9G6Z9</accession>
<sequence length="267" mass="29870">KHYKNEKDYEVLDEIHFWLNGDGVTNKRRTALFVLNPGGTPRRITEPEFDLDDMLAMNGKVYFTGTFYTDRRPLRNEGLYCLDPDSGTLTRVLDCPGRSVDSLTQVGNKIWCASSNGARYGVNENEWVYEFDPLTGAFEVLREEELNMYGSVGSDCRWGGGEQWQSKGGSLYHVATREGNAVLLRLDTDGSSYPVVTKPGSIDAIALSEKTNEALLIALYDNRLQELYAADLATGAVRRLSSFNEEVLKDTYVAEPRSMTICSEGMD</sequence>
<feature type="non-terminal residue" evidence="1">
    <location>
        <position position="1"/>
    </location>
</feature>
<dbReference type="AlphaFoldDB" id="J9G6Z9"/>
<proteinExistence type="predicted"/>
<dbReference type="InterPro" id="IPR015943">
    <property type="entry name" value="WD40/YVTN_repeat-like_dom_sf"/>
</dbReference>
<dbReference type="EMBL" id="AMCI01004719">
    <property type="protein sequence ID" value="EJW97532.1"/>
    <property type="molecule type" value="Genomic_DNA"/>
</dbReference>
<gene>
    <name evidence="1" type="ORF">EVA_14361</name>
</gene>
<dbReference type="Gene3D" id="2.130.10.10">
    <property type="entry name" value="YVTN repeat-like/Quinoprotein amine dehydrogenase"/>
    <property type="match status" value="1"/>
</dbReference>
<protein>
    <submittedName>
        <fullName evidence="1">Acylamino-acid-releasing protein</fullName>
    </submittedName>
</protein>
<dbReference type="SUPFAM" id="SSF63825">
    <property type="entry name" value="YWTD domain"/>
    <property type="match status" value="1"/>
</dbReference>
<feature type="non-terminal residue" evidence="1">
    <location>
        <position position="267"/>
    </location>
</feature>
<organism evidence="1">
    <name type="scientific">gut metagenome</name>
    <dbReference type="NCBI Taxonomy" id="749906"/>
    <lineage>
        <taxon>unclassified sequences</taxon>
        <taxon>metagenomes</taxon>
        <taxon>organismal metagenomes</taxon>
    </lineage>
</organism>
<reference evidence="1" key="1">
    <citation type="journal article" date="2012" name="PLoS ONE">
        <title>Gene sets for utilization of primary and secondary nutrition supplies in the distal gut of endangered iberian lynx.</title>
        <authorList>
            <person name="Alcaide M."/>
            <person name="Messina E."/>
            <person name="Richter M."/>
            <person name="Bargiela R."/>
            <person name="Peplies J."/>
            <person name="Huws S.A."/>
            <person name="Newbold C.J."/>
            <person name="Golyshin P.N."/>
            <person name="Simon M.A."/>
            <person name="Lopez G."/>
            <person name="Yakimov M.M."/>
            <person name="Ferrer M."/>
        </authorList>
    </citation>
    <scope>NUCLEOTIDE SEQUENCE</scope>
</reference>
<evidence type="ECO:0000313" key="1">
    <source>
        <dbReference type="EMBL" id="EJW97532.1"/>
    </source>
</evidence>
<comment type="caution">
    <text evidence="1">The sequence shown here is derived from an EMBL/GenBank/DDBJ whole genome shotgun (WGS) entry which is preliminary data.</text>
</comment>